<proteinExistence type="predicted"/>
<evidence type="ECO:0008006" key="3">
    <source>
        <dbReference type="Google" id="ProtNLM"/>
    </source>
</evidence>
<dbReference type="EMBL" id="CP004121">
    <property type="protein sequence ID" value="AGF55910.1"/>
    <property type="molecule type" value="Genomic_DNA"/>
</dbReference>
<gene>
    <name evidence="1" type="ORF">Cspa_c21440</name>
</gene>
<dbReference type="OrthoDB" id="5877746at2"/>
<dbReference type="NCBIfam" id="NF041205">
    <property type="entry name" value="VdcD"/>
    <property type="match status" value="1"/>
</dbReference>
<keyword evidence="2" id="KW-1185">Reference proteome</keyword>
<evidence type="ECO:0000313" key="2">
    <source>
        <dbReference type="Proteomes" id="UP000011728"/>
    </source>
</evidence>
<dbReference type="HOGENOM" id="CLU_180856_1_1_9"/>
<reference evidence="1 2" key="1">
    <citation type="submission" date="2013-02" db="EMBL/GenBank/DDBJ databases">
        <title>Genome sequence of Clostridium saccharoperbutylacetonicum N1-4(HMT).</title>
        <authorList>
            <person name="Poehlein A."/>
            <person name="Daniel R."/>
        </authorList>
    </citation>
    <scope>NUCLEOTIDE SEQUENCE [LARGE SCALE GENOMIC DNA]</scope>
    <source>
        <strain evidence="2">N1-4(HMT)</strain>
    </source>
</reference>
<sequence length="76" mass="8838">MKCPRCDSELVSVMVKSPVGNAWEVYLCDTCKFSWRSTEGENITDPEQYDKRFKLNSEEFNKLDQIPPVPPLLKKK</sequence>
<dbReference type="eggNOG" id="ENOG5032SBW">
    <property type="taxonomic scope" value="Bacteria"/>
</dbReference>
<name>M1LSG0_9CLOT</name>
<accession>M1LSG0</accession>
<dbReference type="RefSeq" id="WP_015392230.1">
    <property type="nucleotide sequence ID" value="NC_020291.1"/>
</dbReference>
<protein>
    <recommendedName>
        <fullName evidence="3">Phenolic acid decarboxylase subunit D</fullName>
    </recommendedName>
</protein>
<dbReference type="Pfam" id="PF26358">
    <property type="entry name" value="EcdD_BsdD_detox"/>
    <property type="match status" value="1"/>
</dbReference>
<evidence type="ECO:0000313" key="1">
    <source>
        <dbReference type="EMBL" id="AGF55910.1"/>
    </source>
</evidence>
<dbReference type="KEGG" id="csr:Cspa_c21440"/>
<dbReference type="PATRIC" id="fig|931276.5.peg.2142"/>
<dbReference type="AlphaFoldDB" id="M1LSG0"/>
<dbReference type="InterPro" id="IPR047707">
    <property type="entry name" value="VdcD-like"/>
</dbReference>
<dbReference type="Proteomes" id="UP000011728">
    <property type="component" value="Chromosome"/>
</dbReference>
<organism evidence="1 2">
    <name type="scientific">Clostridium saccharoperbutylacetonicum N1-4(HMT)</name>
    <dbReference type="NCBI Taxonomy" id="931276"/>
    <lineage>
        <taxon>Bacteria</taxon>
        <taxon>Bacillati</taxon>
        <taxon>Bacillota</taxon>
        <taxon>Clostridia</taxon>
        <taxon>Eubacteriales</taxon>
        <taxon>Clostridiaceae</taxon>
        <taxon>Clostridium</taxon>
    </lineage>
</organism>